<dbReference type="NCBIfam" id="NF012200">
    <property type="entry name" value="choice_anch_D"/>
    <property type="match status" value="2"/>
</dbReference>
<dbReference type="NCBIfam" id="TIGR02595">
    <property type="entry name" value="PEP_CTERM"/>
    <property type="match status" value="1"/>
</dbReference>
<evidence type="ECO:0000256" key="1">
    <source>
        <dbReference type="ARBA" id="ARBA00022729"/>
    </source>
</evidence>
<dbReference type="NCBIfam" id="TIGR02601">
    <property type="entry name" value="autotrns_rpt"/>
    <property type="match status" value="1"/>
</dbReference>
<dbReference type="InterPro" id="IPR013425">
    <property type="entry name" value="Autotrns_rpt"/>
</dbReference>
<feature type="chain" id="PRO_5016595320" evidence="2">
    <location>
        <begin position="28"/>
        <end position="830"/>
    </location>
</feature>
<name>A0A366F4E1_9HYPH</name>
<dbReference type="EMBL" id="QNRK01000025">
    <property type="protein sequence ID" value="RBP08575.1"/>
    <property type="molecule type" value="Genomic_DNA"/>
</dbReference>
<accession>A0A366F4E1</accession>
<dbReference type="AlphaFoldDB" id="A0A366F4E1"/>
<reference evidence="4 5" key="1">
    <citation type="submission" date="2018-06" db="EMBL/GenBank/DDBJ databases">
        <title>Genomic Encyclopedia of Type Strains, Phase IV (KMG-IV): sequencing the most valuable type-strain genomes for metagenomic binning, comparative biology and taxonomic classification.</title>
        <authorList>
            <person name="Goeker M."/>
        </authorList>
    </citation>
    <scope>NUCLEOTIDE SEQUENCE [LARGE SCALE GENOMIC DNA]</scope>
    <source>
        <strain evidence="4 5">DSM 24875</strain>
    </source>
</reference>
<dbReference type="OrthoDB" id="5593939at2"/>
<organism evidence="4 5">
    <name type="scientific">Roseiarcus fermentans</name>
    <dbReference type="NCBI Taxonomy" id="1473586"/>
    <lineage>
        <taxon>Bacteria</taxon>
        <taxon>Pseudomonadati</taxon>
        <taxon>Pseudomonadota</taxon>
        <taxon>Alphaproteobacteria</taxon>
        <taxon>Hyphomicrobiales</taxon>
        <taxon>Roseiarcaceae</taxon>
        <taxon>Roseiarcus</taxon>
    </lineage>
</organism>
<evidence type="ECO:0000313" key="5">
    <source>
        <dbReference type="Proteomes" id="UP000253529"/>
    </source>
</evidence>
<sequence>MIRSLRHLRLTLLAGTIVAGAAGGAQAQSVWQGGAQNNQYNWDLASNWSTGAIPTSSSLVEFAAPYTTYLPVALNGPTPAQALSSTLTGSLIDLKGWTLTLSGTNSSAQSFSGNIGNSSTTQAGITFGGAGFGTQSLSGVISGATLVTVDGGFLNLAAANSYSAGTTVSGGTLNAQTAKALGSGPLTINSGTVNVAGDETVSSLAQYGGALNINSGNFIATNGATTNGGATSVSGTLTLGSASSLGTVLLQSGGKIALTGALTVTTDFANANAGVGNAYKPLANVTGGAVDAPTGTTMAIAPLTVALGAVHVGATKSATFQVHNTTTAAVGTTLRGAVQTTGLTDASLSLKDSGGNTITGGGDNFGPIVAAASSGSYTVAWAPTTGGALSGQSIQAVSDFSNVASATAAVTGTAWNLAQASILSPSGASIALGAVHVGDVDSQTLSIENVGGASQNYAYTEGLDARALGPTGSATVSGSINNLAAGSQSSAIALGLSTATAGAIAGSASVRFLSDGATTSHLSTTTLNSTTFSLSGNVYGYATPGALPGAIAPVVAHVGDSASKFLTISNTAPTGGYYEGLDASFGATTGAAVANGGSVTNVAAGSNDGGANLAVGVDTRTAGAKTGTVTVNFASDGATTSGLGTTALTSASQTVSVSGDVYHYADPVLQKAGGDGSLVETDATHYTLDFGTVGKGGSASLSLAILNQLYGDDPTGAFTDSLGGAFGPASSALAPFSYDFATFDLAAGQQAIGTIRFDASGGPNTVFETLTFSPTSTDIGGTSDLTPITITLEGTVAAAAPEPSTWAMLGLGFAGLGLAGRRRMRAPKTA</sequence>
<feature type="signal peptide" evidence="2">
    <location>
        <begin position="1"/>
        <end position="27"/>
    </location>
</feature>
<keyword evidence="1 2" id="KW-0732">Signal</keyword>
<dbReference type="RefSeq" id="WP_113891157.1">
    <property type="nucleotide sequence ID" value="NZ_QNRK01000025.1"/>
</dbReference>
<dbReference type="InterPro" id="IPR013424">
    <property type="entry name" value="Ice-binding_C"/>
</dbReference>
<comment type="caution">
    <text evidence="4">The sequence shown here is derived from an EMBL/GenBank/DDBJ whole genome shotgun (WGS) entry which is preliminary data.</text>
</comment>
<dbReference type="Proteomes" id="UP000253529">
    <property type="component" value="Unassembled WGS sequence"/>
</dbReference>
<evidence type="ECO:0000313" key="4">
    <source>
        <dbReference type="EMBL" id="RBP08575.1"/>
    </source>
</evidence>
<dbReference type="Pfam" id="PF07589">
    <property type="entry name" value="PEP-CTERM"/>
    <property type="match status" value="1"/>
</dbReference>
<evidence type="ECO:0000259" key="3">
    <source>
        <dbReference type="Pfam" id="PF07589"/>
    </source>
</evidence>
<keyword evidence="5" id="KW-1185">Reference proteome</keyword>
<evidence type="ECO:0000256" key="2">
    <source>
        <dbReference type="SAM" id="SignalP"/>
    </source>
</evidence>
<gene>
    <name evidence="4" type="ORF">DFR50_12557</name>
</gene>
<proteinExistence type="predicted"/>
<feature type="domain" description="Ice-binding protein C-terminal" evidence="3">
    <location>
        <begin position="799"/>
        <end position="823"/>
    </location>
</feature>
<protein>
    <submittedName>
        <fullName evidence="4">Putative secreted protein with PEP-CTERM sorting signal</fullName>
    </submittedName>
</protein>